<keyword evidence="5" id="KW-0175">Coiled coil</keyword>
<dbReference type="PANTHER" id="PTHR19321">
    <property type="entry name" value="PROTEIN REGULATOR OF CYTOKINESIS 1 PRC1-RELATED"/>
    <property type="match status" value="1"/>
</dbReference>
<dbReference type="EnsemblPlants" id="Kaladp0060s0236.1.v1.1">
    <property type="protein sequence ID" value="Kaladp0060s0236.1.v1.1"/>
    <property type="gene ID" value="Kaladp0060s0236.v1.1"/>
</dbReference>
<dbReference type="AlphaFoldDB" id="A0A7N0UEU2"/>
<dbReference type="GO" id="GO:0046785">
    <property type="term" value="P:microtubule polymerization"/>
    <property type="evidence" value="ECO:0007669"/>
    <property type="project" value="EnsemblPlants"/>
</dbReference>
<dbReference type="InterPro" id="IPR007145">
    <property type="entry name" value="MAP65_Ase1_PRC1"/>
</dbReference>
<proteinExistence type="inferred from homology"/>
<protein>
    <submittedName>
        <fullName evidence="7">Uncharacterized protein</fullName>
    </submittedName>
</protein>
<evidence type="ECO:0000256" key="6">
    <source>
        <dbReference type="SAM" id="MobiDB-lite"/>
    </source>
</evidence>
<dbReference type="Pfam" id="PF03999">
    <property type="entry name" value="MAP65_ASE1"/>
    <property type="match status" value="1"/>
</dbReference>
<evidence type="ECO:0000256" key="3">
    <source>
        <dbReference type="ARBA" id="ARBA00022701"/>
    </source>
</evidence>
<evidence type="ECO:0000313" key="8">
    <source>
        <dbReference type="Proteomes" id="UP000594263"/>
    </source>
</evidence>
<dbReference type="Gene3D" id="1.20.58.1520">
    <property type="match status" value="1"/>
</dbReference>
<feature type="region of interest" description="Disordered" evidence="6">
    <location>
        <begin position="499"/>
        <end position="520"/>
    </location>
</feature>
<dbReference type="OMA" id="WRQVSEI"/>
<dbReference type="GO" id="GO:0009574">
    <property type="term" value="C:preprophase band"/>
    <property type="evidence" value="ECO:0007669"/>
    <property type="project" value="EnsemblPlants"/>
</dbReference>
<organism evidence="7 8">
    <name type="scientific">Kalanchoe fedtschenkoi</name>
    <name type="common">Lavender scallops</name>
    <name type="synonym">South American air plant</name>
    <dbReference type="NCBI Taxonomy" id="63787"/>
    <lineage>
        <taxon>Eukaryota</taxon>
        <taxon>Viridiplantae</taxon>
        <taxon>Streptophyta</taxon>
        <taxon>Embryophyta</taxon>
        <taxon>Tracheophyta</taxon>
        <taxon>Spermatophyta</taxon>
        <taxon>Magnoliopsida</taxon>
        <taxon>eudicotyledons</taxon>
        <taxon>Gunneridae</taxon>
        <taxon>Pentapetalae</taxon>
        <taxon>Saxifragales</taxon>
        <taxon>Crassulaceae</taxon>
        <taxon>Kalanchoe</taxon>
    </lineage>
</organism>
<dbReference type="GO" id="GO:0009524">
    <property type="term" value="C:phragmoplast"/>
    <property type="evidence" value="ECO:0007669"/>
    <property type="project" value="EnsemblPlants"/>
</dbReference>
<feature type="coiled-coil region" evidence="5">
    <location>
        <begin position="461"/>
        <end position="491"/>
    </location>
</feature>
<keyword evidence="8" id="KW-1185">Reference proteome</keyword>
<comment type="similarity">
    <text evidence="2">Belongs to the MAP65/ASE1 family.</text>
</comment>
<dbReference type="Proteomes" id="UP000594263">
    <property type="component" value="Unplaced"/>
</dbReference>
<dbReference type="GO" id="GO:0055028">
    <property type="term" value="C:cortical microtubule"/>
    <property type="evidence" value="ECO:0007669"/>
    <property type="project" value="EnsemblPlants"/>
</dbReference>
<feature type="compositionally biased region" description="Polar residues" evidence="6">
    <location>
        <begin position="508"/>
        <end position="519"/>
    </location>
</feature>
<name>A0A7N0UEU2_KALFE</name>
<dbReference type="PANTHER" id="PTHR19321:SF4">
    <property type="entry name" value="65-KDA MICROTUBULE-ASSOCIATED PROTEIN 5"/>
    <property type="match status" value="1"/>
</dbReference>
<keyword evidence="4" id="KW-0206">Cytoskeleton</keyword>
<evidence type="ECO:0000256" key="4">
    <source>
        <dbReference type="ARBA" id="ARBA00023212"/>
    </source>
</evidence>
<comment type="subcellular location">
    <subcellularLocation>
        <location evidence="1">Cytoplasm</location>
        <location evidence="1">Cytoskeleton</location>
    </subcellularLocation>
</comment>
<evidence type="ECO:0000256" key="1">
    <source>
        <dbReference type="ARBA" id="ARBA00004245"/>
    </source>
</evidence>
<keyword evidence="3" id="KW-0493">Microtubule</keyword>
<dbReference type="Gramene" id="Kaladp0060s0236.1.v1.1">
    <property type="protein sequence ID" value="Kaladp0060s0236.1.v1.1"/>
    <property type="gene ID" value="Kaladp0060s0236.v1.1"/>
</dbReference>
<dbReference type="GO" id="GO:0005819">
    <property type="term" value="C:spindle"/>
    <property type="evidence" value="ECO:0007669"/>
    <property type="project" value="TreeGrafter"/>
</dbReference>
<keyword evidence="4" id="KW-0963">Cytoplasm</keyword>
<evidence type="ECO:0000256" key="5">
    <source>
        <dbReference type="SAM" id="Coils"/>
    </source>
</evidence>
<evidence type="ECO:0000256" key="2">
    <source>
        <dbReference type="ARBA" id="ARBA00006187"/>
    </source>
</evidence>
<accession>A0A7N0UEU2</accession>
<evidence type="ECO:0000313" key="7">
    <source>
        <dbReference type="EnsemblPlants" id="Kaladp0060s0236.1.v1.1"/>
    </source>
</evidence>
<sequence>MATSGSRPLSQTTCGSLLQELQKIWDEIGENDIERDKMLLQLEQECLAVYKRKVEQTRKYKADLHKLLTEAEAEFANLVCALGEHRSFSRVKGTLKEQISAMKPVLEELRAKKHDRVKKLSEIQLQINQISAEITGSGHFENAVDHSLNEHNLSVKMIGELKLRLQDLQNEKSLRLQKVNNYLKSIRELSVLMSINFGETIAEIYPRSITPGEGHLKSISNETLAKLTGVIYSLNQEKSLRLQKLQSLGSALVELWNLMDIPAEEQQKFSHVVRLISSSVDDVNGKDSLSQNVIEQAEMEVKRLSILKEGKMKELVLKRQDMLEEIYRRVHMEVDSETTRGALISLIESGSVDISDLLASMDAQITKAKEEATSRKEILDKLEKWRFALMEENWLDDYERDDNRFTGVRGAHKNLKRAEKARILVNKIPSMVESLTAKVKAWEAEKGIQFLYDKEPVLKTLEEYNVRRQEREEEKRRARDQKRLQEQLATEKEALFGSKPSIKRPLGPSTNNGNTTVCTTPIGRRVATPARPGVSGGKERRECVRVAAMTPINYVALAKDDSATKG</sequence>
<reference evidence="7" key="1">
    <citation type="submission" date="2021-01" db="UniProtKB">
        <authorList>
            <consortium name="EnsemblPlants"/>
        </authorList>
    </citation>
    <scope>IDENTIFICATION</scope>
</reference>
<dbReference type="GO" id="GO:0008017">
    <property type="term" value="F:microtubule binding"/>
    <property type="evidence" value="ECO:0007669"/>
    <property type="project" value="EnsemblPlants"/>
</dbReference>